<accession>X1K8Q5</accession>
<name>X1K8Q5_9ZZZZ</name>
<comment type="caution">
    <text evidence="2">The sequence shown here is derived from an EMBL/GenBank/DDBJ whole genome shotgun (WGS) entry which is preliminary data.</text>
</comment>
<proteinExistence type="predicted"/>
<evidence type="ECO:0000256" key="1">
    <source>
        <dbReference type="ARBA" id="ARBA00023235"/>
    </source>
</evidence>
<dbReference type="AlphaFoldDB" id="X1K8Q5"/>
<dbReference type="InterPro" id="IPR023750">
    <property type="entry name" value="RbsD-like_sf"/>
</dbReference>
<dbReference type="InterPro" id="IPR007721">
    <property type="entry name" value="RbsD_FucU"/>
</dbReference>
<evidence type="ECO:0000313" key="2">
    <source>
        <dbReference type="EMBL" id="GAH86634.1"/>
    </source>
</evidence>
<sequence length="67" mass="7040">MTPPPDAPVAAHDGYRRVLGPDVPLGTLDRFALYDAVRAPETGLVIATGDQRSHANLLLEVGFVAAS</sequence>
<keyword evidence="1" id="KW-0413">Isomerase</keyword>
<dbReference type="Gene3D" id="3.40.1650.10">
    <property type="entry name" value="RbsD-like domain"/>
    <property type="match status" value="1"/>
</dbReference>
<dbReference type="GO" id="GO:0016853">
    <property type="term" value="F:isomerase activity"/>
    <property type="evidence" value="ECO:0007669"/>
    <property type="project" value="UniProtKB-KW"/>
</dbReference>
<dbReference type="EMBL" id="BARU01043933">
    <property type="protein sequence ID" value="GAH86634.1"/>
    <property type="molecule type" value="Genomic_DNA"/>
</dbReference>
<organism evidence="2">
    <name type="scientific">marine sediment metagenome</name>
    <dbReference type="NCBI Taxonomy" id="412755"/>
    <lineage>
        <taxon>unclassified sequences</taxon>
        <taxon>metagenomes</taxon>
        <taxon>ecological metagenomes</taxon>
    </lineage>
</organism>
<protein>
    <submittedName>
        <fullName evidence="2">Uncharacterized protein</fullName>
    </submittedName>
</protein>
<reference evidence="2" key="1">
    <citation type="journal article" date="2014" name="Front. Microbiol.">
        <title>High frequency of phylogenetically diverse reductive dehalogenase-homologous genes in deep subseafloor sedimentary metagenomes.</title>
        <authorList>
            <person name="Kawai M."/>
            <person name="Futagami T."/>
            <person name="Toyoda A."/>
            <person name="Takaki Y."/>
            <person name="Nishi S."/>
            <person name="Hori S."/>
            <person name="Arai W."/>
            <person name="Tsubouchi T."/>
            <person name="Morono Y."/>
            <person name="Uchiyama I."/>
            <person name="Ito T."/>
            <person name="Fujiyama A."/>
            <person name="Inagaki F."/>
            <person name="Takami H."/>
        </authorList>
    </citation>
    <scope>NUCLEOTIDE SEQUENCE</scope>
    <source>
        <strain evidence="2">Expedition CK06-06</strain>
    </source>
</reference>
<gene>
    <name evidence="2" type="ORF">S03H2_67170</name>
</gene>
<dbReference type="GO" id="GO:0005996">
    <property type="term" value="P:monosaccharide metabolic process"/>
    <property type="evidence" value="ECO:0007669"/>
    <property type="project" value="InterPro"/>
</dbReference>
<dbReference type="Pfam" id="PF05025">
    <property type="entry name" value="RbsD_FucU"/>
    <property type="match status" value="1"/>
</dbReference>
<dbReference type="SUPFAM" id="SSF102546">
    <property type="entry name" value="RbsD-like"/>
    <property type="match status" value="1"/>
</dbReference>
<dbReference type="GO" id="GO:0048029">
    <property type="term" value="F:monosaccharide binding"/>
    <property type="evidence" value="ECO:0007669"/>
    <property type="project" value="InterPro"/>
</dbReference>